<comment type="caution">
    <text evidence="2">The sequence shown here is derived from an EMBL/GenBank/DDBJ whole genome shotgun (WGS) entry which is preliminary data.</text>
</comment>
<dbReference type="EMBL" id="PDLM01000017">
    <property type="protein sequence ID" value="RDW58841.1"/>
    <property type="molecule type" value="Genomic_DNA"/>
</dbReference>
<accession>A0A3D8QAN3</accession>
<sequence length="127" mass="12638">MHFPAYNALALAALPYLVSATSTFTLEPVDENLVSSSGCAIGYSIDTCESCSGSYPLVSAYTCSDINSRVAAGTLGGEIVGAICSGTITVNFLGDGTATVVTSVGADGCGVGCDITVDSDDPSCTST</sequence>
<keyword evidence="3" id="KW-1185">Reference proteome</keyword>
<feature type="chain" id="PRO_5017613473" evidence="1">
    <location>
        <begin position="21"/>
        <end position="127"/>
    </location>
</feature>
<evidence type="ECO:0000313" key="3">
    <source>
        <dbReference type="Proteomes" id="UP000256645"/>
    </source>
</evidence>
<feature type="signal peptide" evidence="1">
    <location>
        <begin position="1"/>
        <end position="20"/>
    </location>
</feature>
<reference evidence="2 3" key="1">
    <citation type="journal article" date="2018" name="IMA Fungus">
        <title>IMA Genome-F 9: Draft genome sequence of Annulohypoxylon stygium, Aspergillus mulundensis, Berkeleyomyces basicola (syn. Thielaviopsis basicola), Ceratocystis smalleyi, two Cercospora beticola strains, Coleophoma cylindrospora, Fusarium fracticaudum, Phialophora cf. hyalina, and Morchella septimelata.</title>
        <authorList>
            <person name="Wingfield B.D."/>
            <person name="Bills G.F."/>
            <person name="Dong Y."/>
            <person name="Huang W."/>
            <person name="Nel W.J."/>
            <person name="Swalarsk-Parry B.S."/>
            <person name="Vaghefi N."/>
            <person name="Wilken P.M."/>
            <person name="An Z."/>
            <person name="de Beer Z.W."/>
            <person name="De Vos L."/>
            <person name="Chen L."/>
            <person name="Duong T.A."/>
            <person name="Gao Y."/>
            <person name="Hammerbacher A."/>
            <person name="Kikkert J.R."/>
            <person name="Li Y."/>
            <person name="Li H."/>
            <person name="Li K."/>
            <person name="Li Q."/>
            <person name="Liu X."/>
            <person name="Ma X."/>
            <person name="Naidoo K."/>
            <person name="Pethybridge S.J."/>
            <person name="Sun J."/>
            <person name="Steenkamp E.T."/>
            <person name="van der Nest M.A."/>
            <person name="van Wyk S."/>
            <person name="Wingfield M.J."/>
            <person name="Xiong C."/>
            <person name="Yue Q."/>
            <person name="Zhang X."/>
        </authorList>
    </citation>
    <scope>NUCLEOTIDE SEQUENCE [LARGE SCALE GENOMIC DNA]</scope>
    <source>
        <strain evidence="2 3">BP6252</strain>
    </source>
</reference>
<dbReference type="Proteomes" id="UP000256645">
    <property type="component" value="Unassembled WGS sequence"/>
</dbReference>
<name>A0A3D8QAN3_9HELO</name>
<dbReference type="AlphaFoldDB" id="A0A3D8QAN3"/>
<gene>
    <name evidence="2" type="ORF">BP6252_13317</name>
</gene>
<evidence type="ECO:0000313" key="2">
    <source>
        <dbReference type="EMBL" id="RDW58841.1"/>
    </source>
</evidence>
<keyword evidence="1" id="KW-0732">Signal</keyword>
<organism evidence="2 3">
    <name type="scientific">Coleophoma cylindrospora</name>
    <dbReference type="NCBI Taxonomy" id="1849047"/>
    <lineage>
        <taxon>Eukaryota</taxon>
        <taxon>Fungi</taxon>
        <taxon>Dikarya</taxon>
        <taxon>Ascomycota</taxon>
        <taxon>Pezizomycotina</taxon>
        <taxon>Leotiomycetes</taxon>
        <taxon>Helotiales</taxon>
        <taxon>Dermateaceae</taxon>
        <taxon>Coleophoma</taxon>
    </lineage>
</organism>
<protein>
    <submittedName>
        <fullName evidence="2">Uncharacterized protein</fullName>
    </submittedName>
</protein>
<proteinExistence type="predicted"/>
<evidence type="ECO:0000256" key="1">
    <source>
        <dbReference type="SAM" id="SignalP"/>
    </source>
</evidence>